<gene>
    <name evidence="2" type="ORF">VB264_13030</name>
</gene>
<dbReference type="InterPro" id="IPR011971">
    <property type="entry name" value="CHP02284"/>
</dbReference>
<comment type="caution">
    <text evidence="2">The sequence shown here is derived from an EMBL/GenBank/DDBJ whole genome shotgun (WGS) entry which is preliminary data.</text>
</comment>
<dbReference type="RefSeq" id="WP_323250003.1">
    <property type="nucleotide sequence ID" value="NZ_JAYFUL010000019.1"/>
</dbReference>
<accession>A0ABU5QNQ9</accession>
<dbReference type="SUPFAM" id="SSF47240">
    <property type="entry name" value="Ferritin-like"/>
    <property type="match status" value="1"/>
</dbReference>
<dbReference type="InterPro" id="IPR009078">
    <property type="entry name" value="Ferritin-like_SF"/>
</dbReference>
<reference evidence="2 3" key="1">
    <citation type="submission" date="2023-12" db="EMBL/GenBank/DDBJ databases">
        <title>Novel species of the genus Arcicella isolated from rivers.</title>
        <authorList>
            <person name="Lu H."/>
        </authorList>
    </citation>
    <scope>NUCLEOTIDE SEQUENCE [LARGE SCALE GENOMIC DNA]</scope>
    <source>
        <strain evidence="2 3">LMG 21963</strain>
    </source>
</reference>
<dbReference type="Proteomes" id="UP001304671">
    <property type="component" value="Unassembled WGS sequence"/>
</dbReference>
<evidence type="ECO:0000313" key="2">
    <source>
        <dbReference type="EMBL" id="MEA5258713.1"/>
    </source>
</evidence>
<organism evidence="2 3">
    <name type="scientific">Arcicella aquatica</name>
    <dbReference type="NCBI Taxonomy" id="217141"/>
    <lineage>
        <taxon>Bacteria</taxon>
        <taxon>Pseudomonadati</taxon>
        <taxon>Bacteroidota</taxon>
        <taxon>Cytophagia</taxon>
        <taxon>Cytophagales</taxon>
        <taxon>Flectobacillaceae</taxon>
        <taxon>Arcicella</taxon>
    </lineage>
</organism>
<dbReference type="Gene3D" id="1.20.1260.10">
    <property type="match status" value="1"/>
</dbReference>
<dbReference type="EMBL" id="JAYFUL010000019">
    <property type="protein sequence ID" value="MEA5258713.1"/>
    <property type="molecule type" value="Genomic_DNA"/>
</dbReference>
<name>A0ABU5QNQ9_9BACT</name>
<keyword evidence="3" id="KW-1185">Reference proteome</keyword>
<dbReference type="Pfam" id="PF09537">
    <property type="entry name" value="DUF2383"/>
    <property type="match status" value="1"/>
</dbReference>
<protein>
    <submittedName>
        <fullName evidence="2">PA2169 family four-helix-bundle protein</fullName>
    </submittedName>
</protein>
<evidence type="ECO:0000259" key="1">
    <source>
        <dbReference type="Pfam" id="PF09537"/>
    </source>
</evidence>
<dbReference type="NCBIfam" id="TIGR02284">
    <property type="entry name" value="PA2169 family four-helix-bundle protein"/>
    <property type="match status" value="1"/>
</dbReference>
<sequence>MQNQYDILLKGLNELIEINYNRIENYRKAEQNMDGGDLKNLFHGMLNESEHFAEALAEHVVKFGGEPATSSTLIGKAHQIWVDFKASIVSNNRETILTSCESGDKATLEAYETVLASDKVQASPDLSQLLKSQISSITESLKIIQSLKKSQHHAKAEQEVLDNQQEVLDKPMPVS</sequence>
<evidence type="ECO:0000313" key="3">
    <source>
        <dbReference type="Proteomes" id="UP001304671"/>
    </source>
</evidence>
<dbReference type="InterPro" id="IPR012347">
    <property type="entry name" value="Ferritin-like"/>
</dbReference>
<proteinExistence type="predicted"/>
<dbReference type="InterPro" id="IPR019052">
    <property type="entry name" value="DUF2383"/>
</dbReference>
<feature type="domain" description="DUF2383" evidence="1">
    <location>
        <begin position="10"/>
        <end position="116"/>
    </location>
</feature>